<accession>A0A5K7Z4H5</accession>
<sequence>MDTGPLVTLKGIVVAADWETNGKVSAVDIAGYDEKRYRVADELMGPRLLNLVKERIIAQGTVVSENQRNVIYVHRFRLDDKETVLAVV</sequence>
<reference evidence="1 2" key="1">
    <citation type="submission" date="2019-11" db="EMBL/GenBank/DDBJ databases">
        <title>Comparative genomics of hydrocarbon-degrading Desulfosarcina strains.</title>
        <authorList>
            <person name="Watanabe M."/>
            <person name="Kojima H."/>
            <person name="Fukui M."/>
        </authorList>
    </citation>
    <scope>NUCLEOTIDE SEQUENCE [LARGE SCALE GENOMIC DNA]</scope>
    <source>
        <strain evidence="1 2">PP31</strain>
    </source>
</reference>
<dbReference type="AlphaFoldDB" id="A0A5K7Z4H5"/>
<protein>
    <submittedName>
        <fullName evidence="1">Uncharacterized protein</fullName>
    </submittedName>
</protein>
<dbReference type="OrthoDB" id="9955735at2"/>
<keyword evidence="2" id="KW-1185">Reference proteome</keyword>
<organism evidence="1 2">
    <name type="scientific">Desulfosarcina widdelii</name>
    <dbReference type="NCBI Taxonomy" id="947919"/>
    <lineage>
        <taxon>Bacteria</taxon>
        <taxon>Pseudomonadati</taxon>
        <taxon>Thermodesulfobacteriota</taxon>
        <taxon>Desulfobacteria</taxon>
        <taxon>Desulfobacterales</taxon>
        <taxon>Desulfosarcinaceae</taxon>
        <taxon>Desulfosarcina</taxon>
    </lineage>
</organism>
<evidence type="ECO:0000313" key="2">
    <source>
        <dbReference type="Proteomes" id="UP000427769"/>
    </source>
</evidence>
<proteinExistence type="predicted"/>
<dbReference type="KEGG" id="dwd:DSCW_30070"/>
<dbReference type="RefSeq" id="WP_155304495.1">
    <property type="nucleotide sequence ID" value="NZ_AP021875.1"/>
</dbReference>
<evidence type="ECO:0000313" key="1">
    <source>
        <dbReference type="EMBL" id="BBO75590.1"/>
    </source>
</evidence>
<dbReference type="EMBL" id="AP021875">
    <property type="protein sequence ID" value="BBO75590.1"/>
    <property type="molecule type" value="Genomic_DNA"/>
</dbReference>
<gene>
    <name evidence="1" type="ORF">DSCW_30070</name>
</gene>
<dbReference type="Proteomes" id="UP000427769">
    <property type="component" value="Chromosome"/>
</dbReference>
<name>A0A5K7Z4H5_9BACT</name>